<evidence type="ECO:0000256" key="10">
    <source>
        <dbReference type="ARBA" id="ARBA00023186"/>
    </source>
</evidence>
<dbReference type="Gene3D" id="1.20.1550.10">
    <property type="entry name" value="DsbB-like"/>
    <property type="match status" value="1"/>
</dbReference>
<evidence type="ECO:0000256" key="11">
    <source>
        <dbReference type="ARBA" id="ARBA00023284"/>
    </source>
</evidence>
<keyword evidence="4 12" id="KW-0812">Transmembrane</keyword>
<dbReference type="GO" id="GO:0015035">
    <property type="term" value="F:protein-disulfide reductase activity"/>
    <property type="evidence" value="ECO:0007669"/>
    <property type="project" value="InterPro"/>
</dbReference>
<dbReference type="PIRSF" id="PIRSF036659">
    <property type="entry name" value="BdbC"/>
    <property type="match status" value="1"/>
</dbReference>
<reference evidence="13 14" key="1">
    <citation type="submission" date="2019-03" db="EMBL/GenBank/DDBJ databases">
        <title>Genomic Encyclopedia of Type Strains, Phase IV (KMG-IV): sequencing the most valuable type-strain genomes for metagenomic binning, comparative biology and taxonomic classification.</title>
        <authorList>
            <person name="Goeker M."/>
        </authorList>
    </citation>
    <scope>NUCLEOTIDE SEQUENCE [LARGE SCALE GENOMIC DNA]</scope>
    <source>
        <strain evidence="13 14">DSM 46831</strain>
    </source>
</reference>
<evidence type="ECO:0000256" key="6">
    <source>
        <dbReference type="ARBA" id="ARBA00022989"/>
    </source>
</evidence>
<dbReference type="AlphaFoldDB" id="A0A4R2RIF6"/>
<keyword evidence="3" id="KW-0813">Transport</keyword>
<dbReference type="NCBIfam" id="NF002849">
    <property type="entry name" value="PRK03113.1"/>
    <property type="match status" value="1"/>
</dbReference>
<protein>
    <submittedName>
        <fullName evidence="13">Disulfide bond formation protein DsbB</fullName>
    </submittedName>
</protein>
<evidence type="ECO:0000256" key="4">
    <source>
        <dbReference type="ARBA" id="ARBA00022692"/>
    </source>
</evidence>
<dbReference type="PANTHER" id="PTHR43469">
    <property type="entry name" value="DISULFIDE FORMATION PROTEIN-RELATED"/>
    <property type="match status" value="1"/>
</dbReference>
<dbReference type="RefSeq" id="WP_131849866.1">
    <property type="nucleotide sequence ID" value="NZ_SLXV01000054.1"/>
</dbReference>
<evidence type="ECO:0000256" key="7">
    <source>
        <dbReference type="ARBA" id="ARBA00023002"/>
    </source>
</evidence>
<dbReference type="PANTHER" id="PTHR43469:SF1">
    <property type="entry name" value="SPBETA PROPHAGE-DERIVED DISULFIDE BOND FORMATION PROTEIN B"/>
    <property type="match status" value="1"/>
</dbReference>
<keyword evidence="8 12" id="KW-0472">Membrane</keyword>
<dbReference type="HAMAP" id="MF_00287">
    <property type="entry name" value="BdbC"/>
    <property type="match status" value="1"/>
</dbReference>
<dbReference type="Proteomes" id="UP000294746">
    <property type="component" value="Unassembled WGS sequence"/>
</dbReference>
<keyword evidence="9" id="KW-1015">Disulfide bond</keyword>
<feature type="transmembrane region" description="Helical" evidence="12">
    <location>
        <begin position="66"/>
        <end position="84"/>
    </location>
</feature>
<dbReference type="InterPro" id="IPR012187">
    <property type="entry name" value="Disulphide_bond_form_BdbC"/>
</dbReference>
<dbReference type="InterPro" id="IPR003752">
    <property type="entry name" value="DiS_bond_form_DsbB/BdbC"/>
</dbReference>
<keyword evidence="10" id="KW-0143">Chaperone</keyword>
<keyword evidence="7" id="KW-0560">Oxidoreductase</keyword>
<evidence type="ECO:0000256" key="12">
    <source>
        <dbReference type="SAM" id="Phobius"/>
    </source>
</evidence>
<keyword evidence="6 12" id="KW-1133">Transmembrane helix</keyword>
<proteinExistence type="inferred from homology"/>
<dbReference type="InterPro" id="IPR023380">
    <property type="entry name" value="DsbB-like_sf"/>
</dbReference>
<comment type="caution">
    <text evidence="13">The sequence shown here is derived from an EMBL/GenBank/DDBJ whole genome shotgun (WGS) entry which is preliminary data.</text>
</comment>
<dbReference type="SUPFAM" id="SSF158442">
    <property type="entry name" value="DsbB-like"/>
    <property type="match status" value="1"/>
</dbReference>
<evidence type="ECO:0000313" key="14">
    <source>
        <dbReference type="Proteomes" id="UP000294746"/>
    </source>
</evidence>
<evidence type="ECO:0000256" key="2">
    <source>
        <dbReference type="ARBA" id="ARBA00007602"/>
    </source>
</evidence>
<evidence type="ECO:0000313" key="13">
    <source>
        <dbReference type="EMBL" id="TCP62488.1"/>
    </source>
</evidence>
<evidence type="ECO:0000256" key="1">
    <source>
        <dbReference type="ARBA" id="ARBA00004141"/>
    </source>
</evidence>
<evidence type="ECO:0000256" key="9">
    <source>
        <dbReference type="ARBA" id="ARBA00023157"/>
    </source>
</evidence>
<dbReference type="OrthoDB" id="158402at2"/>
<feature type="transmembrane region" description="Helical" evidence="12">
    <location>
        <begin position="39"/>
        <end position="57"/>
    </location>
</feature>
<dbReference type="Pfam" id="PF02600">
    <property type="entry name" value="DsbB"/>
    <property type="match status" value="1"/>
</dbReference>
<sequence>MSFLSRYALYFAWIVSIIATGGSLYMSEALSWIPCDLCWYQRIFMYPLVVLLGIATFRDDREVGKYVFSLAGMGILISSYHILVQQVPSIGGMLKCKVGIPCSQDYLNWFDGFITIPVLAFVGFFLILLFTWFSRKEAE</sequence>
<keyword evidence="5" id="KW-0249">Electron transport</keyword>
<evidence type="ECO:0000256" key="8">
    <source>
        <dbReference type="ARBA" id="ARBA00023136"/>
    </source>
</evidence>
<gene>
    <name evidence="13" type="ORF">EDD57_1543</name>
</gene>
<keyword evidence="14" id="KW-1185">Reference proteome</keyword>
<evidence type="ECO:0000256" key="3">
    <source>
        <dbReference type="ARBA" id="ARBA00022448"/>
    </source>
</evidence>
<accession>A0A4R2RIF6</accession>
<organism evidence="13 14">
    <name type="scientific">Baia soyae</name>
    <dbReference type="NCBI Taxonomy" id="1544746"/>
    <lineage>
        <taxon>Bacteria</taxon>
        <taxon>Bacillati</taxon>
        <taxon>Bacillota</taxon>
        <taxon>Bacilli</taxon>
        <taxon>Bacillales</taxon>
        <taxon>Thermoactinomycetaceae</taxon>
        <taxon>Baia</taxon>
    </lineage>
</organism>
<dbReference type="EMBL" id="SLXV01000054">
    <property type="protein sequence ID" value="TCP62488.1"/>
    <property type="molecule type" value="Genomic_DNA"/>
</dbReference>
<dbReference type="GO" id="GO:0006457">
    <property type="term" value="P:protein folding"/>
    <property type="evidence" value="ECO:0007669"/>
    <property type="project" value="InterPro"/>
</dbReference>
<comment type="similarity">
    <text evidence="2">Belongs to the DsbB family. BdbC subfamily.</text>
</comment>
<dbReference type="GO" id="GO:0016020">
    <property type="term" value="C:membrane"/>
    <property type="evidence" value="ECO:0007669"/>
    <property type="project" value="UniProtKB-SubCell"/>
</dbReference>
<comment type="subcellular location">
    <subcellularLocation>
        <location evidence="1">Membrane</location>
        <topology evidence="1">Multi-pass membrane protein</topology>
    </subcellularLocation>
</comment>
<evidence type="ECO:0000256" key="5">
    <source>
        <dbReference type="ARBA" id="ARBA00022982"/>
    </source>
</evidence>
<keyword evidence="11" id="KW-0676">Redox-active center</keyword>
<feature type="transmembrane region" description="Helical" evidence="12">
    <location>
        <begin position="7"/>
        <end position="27"/>
    </location>
</feature>
<feature type="transmembrane region" description="Helical" evidence="12">
    <location>
        <begin position="113"/>
        <end position="133"/>
    </location>
</feature>
<name>A0A4R2RIF6_9BACL</name>